<protein>
    <submittedName>
        <fullName evidence="2">Uncharacterized protein</fullName>
    </submittedName>
</protein>
<dbReference type="EMBL" id="CADCVT010000168">
    <property type="protein sequence ID" value="CAA9496692.1"/>
    <property type="molecule type" value="Genomic_DNA"/>
</dbReference>
<organism evidence="2">
    <name type="scientific">uncultured Solirubrobacteraceae bacterium</name>
    <dbReference type="NCBI Taxonomy" id="1162706"/>
    <lineage>
        <taxon>Bacteria</taxon>
        <taxon>Bacillati</taxon>
        <taxon>Actinomycetota</taxon>
        <taxon>Thermoleophilia</taxon>
        <taxon>Solirubrobacterales</taxon>
        <taxon>Solirubrobacteraceae</taxon>
        <taxon>environmental samples</taxon>
    </lineage>
</organism>
<feature type="non-terminal residue" evidence="2">
    <location>
        <position position="1"/>
    </location>
</feature>
<feature type="compositionally biased region" description="Basic and acidic residues" evidence="1">
    <location>
        <begin position="21"/>
        <end position="33"/>
    </location>
</feature>
<evidence type="ECO:0000313" key="2">
    <source>
        <dbReference type="EMBL" id="CAA9496692.1"/>
    </source>
</evidence>
<evidence type="ECO:0000256" key="1">
    <source>
        <dbReference type="SAM" id="MobiDB-lite"/>
    </source>
</evidence>
<dbReference type="AlphaFoldDB" id="A0A6J4SED1"/>
<accession>A0A6J4SED1</accession>
<feature type="non-terminal residue" evidence="2">
    <location>
        <position position="33"/>
    </location>
</feature>
<feature type="region of interest" description="Disordered" evidence="1">
    <location>
        <begin position="1"/>
        <end position="33"/>
    </location>
</feature>
<gene>
    <name evidence="2" type="ORF">AVDCRST_MAG85-1512</name>
</gene>
<sequence>EALAGVVGGRAQAQPRHRGADRRAAEEAARRSL</sequence>
<proteinExistence type="predicted"/>
<reference evidence="2" key="1">
    <citation type="submission" date="2020-02" db="EMBL/GenBank/DDBJ databases">
        <authorList>
            <person name="Meier V. D."/>
        </authorList>
    </citation>
    <scope>NUCLEOTIDE SEQUENCE</scope>
    <source>
        <strain evidence="2">AVDCRST_MAG85</strain>
    </source>
</reference>
<name>A0A6J4SED1_9ACTN</name>